<feature type="compositionally biased region" description="Low complexity" evidence="3">
    <location>
        <begin position="1"/>
        <end position="17"/>
    </location>
</feature>
<dbReference type="InterPro" id="IPR058980">
    <property type="entry name" value="Glyco_transf_N"/>
</dbReference>
<dbReference type="PANTHER" id="PTHR48047">
    <property type="entry name" value="GLYCOSYLTRANSFERASE"/>
    <property type="match status" value="1"/>
</dbReference>
<dbReference type="FunFam" id="3.40.50.2000:FF:000047">
    <property type="entry name" value="Glycosyltransferase"/>
    <property type="match status" value="3"/>
</dbReference>
<evidence type="ECO:0000259" key="4">
    <source>
        <dbReference type="Pfam" id="PF26168"/>
    </source>
</evidence>
<dbReference type="Pfam" id="PF00201">
    <property type="entry name" value="UDPGT"/>
    <property type="match status" value="3"/>
</dbReference>
<feature type="region of interest" description="Disordered" evidence="3">
    <location>
        <begin position="1"/>
        <end position="22"/>
    </location>
</feature>
<dbReference type="CDD" id="cd03784">
    <property type="entry name" value="GT1_Gtf-like"/>
    <property type="match status" value="3"/>
</dbReference>
<keyword evidence="6" id="KW-1185">Reference proteome</keyword>
<comment type="similarity">
    <text evidence="1">Belongs to the UDP-glycosyltransferase family.</text>
</comment>
<evidence type="ECO:0000256" key="3">
    <source>
        <dbReference type="SAM" id="MobiDB-lite"/>
    </source>
</evidence>
<proteinExistence type="inferred from homology"/>
<reference evidence="5" key="1">
    <citation type="submission" date="2020-01" db="EMBL/GenBank/DDBJ databases">
        <title>Genome sequence of Kobresia littledalei, the first chromosome-level genome in the family Cyperaceae.</title>
        <authorList>
            <person name="Qu G."/>
        </authorList>
    </citation>
    <scope>NUCLEOTIDE SEQUENCE</scope>
    <source>
        <strain evidence="5">C.B.Clarke</strain>
        <tissue evidence="5">Leaf</tissue>
    </source>
</reference>
<dbReference type="EMBL" id="SWLB01000017">
    <property type="protein sequence ID" value="KAF3327074.1"/>
    <property type="molecule type" value="Genomic_DNA"/>
</dbReference>
<feature type="domain" description="Glycosyltransferase N-terminal" evidence="4">
    <location>
        <begin position="1124"/>
        <end position="1361"/>
    </location>
</feature>
<dbReference type="Proteomes" id="UP000623129">
    <property type="component" value="Unassembled WGS sequence"/>
</dbReference>
<dbReference type="OrthoDB" id="5835829at2759"/>
<dbReference type="Pfam" id="PF26168">
    <property type="entry name" value="Glyco_transf_N"/>
    <property type="match status" value="2"/>
</dbReference>
<feature type="domain" description="Glycosyltransferase N-terminal" evidence="4">
    <location>
        <begin position="189"/>
        <end position="425"/>
    </location>
</feature>
<name>A0A833VKR2_9POAL</name>
<sequence length="1606" mass="180992">MISISKKPPLHPSLSPSNQDSRSHQLKEHILLHIQTLNPLHAFIELSQYALIPDDELNVTITEMVKFWGKRCINRLELLQRRDKISSCLQVVIDFNKHCPSERGGERKRECNSLALERDVNNNKKALDSVNSCMDLYAISATENLCFLVFGNLTPTSNLLLHHCQTLHNIAPESNMDGHVPVTQRPHFVLVPQMAQGHTIPMIDMAHILANHGAVVTFVTTPLNAARIESIIQHARDSQLPIRFVPLLFKGAEVGLPEGCESVDSLPLGLKQLNAFVEASLQLRDPLISYLRENDPPPSCVISDMTHPWTGAVAREFGIPRLSFIGFSAFSSLFRYLVNHHKVYDNVMDDHEPVPIPGFPHPLEIPKTRSTLSFYASGEKIVNMVKEEESKNIGVIVNTFQDLEALYIKSYESAMEKKVWSIGPVCLFNKDMEPVVSRGEKASIDVDRCLCWLDSMQNGSVIYVSFGSLVRSLPLQLIEIGLGLETSNKPFIWVIKAGEKMSEIEQWLLEENFEERVKDRGLIIRGWAPQVMILSHKAIGGFLTHCGWNSTIEGICAGVPMLTWPHFAEQFLNEVFAVDVLKIGIRIGVVSSITWGSEKSDEIMVKRNEVEKKVLELLSEEKEGMEMRFRARELGKMAKMSMEEGGSSYNNINHGALVTFVTTPLNASRIESIIQHAKDSNLAIQFLPLPFNCAKAGLPQGSENLDTLRTGLQEFKAFLEACFLNKDPLISHLRKHETPPSCVISDVTQPWTGEVAREFGIPRLCFIGFSAFASLCRDITIIHKIYDNVTDENEPVPVPGFPHPLEVPKNRSILSFEVSGLENIRAKMKEEDSKSVGLITNTFQELESAYIDSYEKLFRKKVWSIGPMCLYNKGLKQMVSRGNKTSIDEERCLKWLDSMQNASVLFVNFGSLTRSVPLQLMEIGLGLEASRKPFIWVIKAGDKMPEIEQWLIEEKFEERVKDRGLIIRGWAPQVMILSHRAIGGFLTHSGWNSTIESICNGVPMITWPHFGDQFLNEIFIVDVLKIGIRIGVDKSIVWGSEKSDEVMVRRDDVERKVLELIDEEKEGLERRVRARELGDKAKKAMEEGGSSYKNIELLIQLVQERMLIMNGFSHGSQSKQPHFVLVPLMAQGHTIPMIDMAHLLANHGALVTFVTTPLNASRIESIIQHAKDSQLPIQFLPLPFNCAKAGLPEGSENLDNLRTGLQEFTAFMEVCFLNKDPLISYLREHKTPPSCVISDVTQPWTGEVARVFGIPRLVFMPISAFTSLCGDITSLHKIYDNVPDENEPVPIPGFPHPLEVPKNQSILSFSAPGFEKISAKMIEENSKSVGVIVSSFQELESLYVDSYEKFLEKKVWAIGPMCLYNKNLKQIASRGNKASIDEERCLKWLDSMQNGSVLFVSFGSITRGVPIQLMEIGLGLEASKTPFIWVIKAGDKMPEIEQWLIEEKFEERVKDRGLIIKGWAPQFMILSHRAIGGFLTHCGWNSTIESICNGVPMITWPHFGDQFLNEILIVDVLKIGIRSGVDKSIVWGSEKSDEVMVRRDDVERKVLELMDEENEGLERRVRAREFGDKAKKAMEEGGSSYKNIELLIQLVQERMLSKDYEK</sequence>
<dbReference type="InterPro" id="IPR002213">
    <property type="entry name" value="UDP_glucos_trans"/>
</dbReference>
<dbReference type="GO" id="GO:0035251">
    <property type="term" value="F:UDP-glucosyltransferase activity"/>
    <property type="evidence" value="ECO:0007669"/>
    <property type="project" value="TreeGrafter"/>
</dbReference>
<gene>
    <name evidence="5" type="ORF">FCM35_KLT07192</name>
</gene>
<dbReference type="InterPro" id="IPR035595">
    <property type="entry name" value="UDP_glycos_trans_CS"/>
</dbReference>
<accession>A0A833VKR2</accession>
<dbReference type="SUPFAM" id="SSF53756">
    <property type="entry name" value="UDP-Glycosyltransferase/glycogen phosphorylase"/>
    <property type="match status" value="3"/>
</dbReference>
<dbReference type="PROSITE" id="PS00375">
    <property type="entry name" value="UDPGT"/>
    <property type="match status" value="3"/>
</dbReference>
<evidence type="ECO:0000313" key="6">
    <source>
        <dbReference type="Proteomes" id="UP000623129"/>
    </source>
</evidence>
<evidence type="ECO:0000313" key="5">
    <source>
        <dbReference type="EMBL" id="KAF3327074.1"/>
    </source>
</evidence>
<dbReference type="PANTHER" id="PTHR48047:SF182">
    <property type="entry name" value="GLYCOSYLTRANSFERASE"/>
    <property type="match status" value="1"/>
</dbReference>
<dbReference type="Gene3D" id="3.40.50.2000">
    <property type="entry name" value="Glycogen Phosphorylase B"/>
    <property type="match status" value="6"/>
</dbReference>
<protein>
    <submittedName>
        <fullName evidence="5">UDP-glycosyltransferase 73C5</fullName>
    </submittedName>
</protein>
<organism evidence="5 6">
    <name type="scientific">Carex littledalei</name>
    <dbReference type="NCBI Taxonomy" id="544730"/>
    <lineage>
        <taxon>Eukaryota</taxon>
        <taxon>Viridiplantae</taxon>
        <taxon>Streptophyta</taxon>
        <taxon>Embryophyta</taxon>
        <taxon>Tracheophyta</taxon>
        <taxon>Spermatophyta</taxon>
        <taxon>Magnoliopsida</taxon>
        <taxon>Liliopsida</taxon>
        <taxon>Poales</taxon>
        <taxon>Cyperaceae</taxon>
        <taxon>Cyperoideae</taxon>
        <taxon>Cariceae</taxon>
        <taxon>Carex</taxon>
        <taxon>Carex subgen. Euthyceras</taxon>
    </lineage>
</organism>
<evidence type="ECO:0000256" key="2">
    <source>
        <dbReference type="ARBA" id="ARBA00022679"/>
    </source>
</evidence>
<comment type="caution">
    <text evidence="5">The sequence shown here is derived from an EMBL/GenBank/DDBJ whole genome shotgun (WGS) entry which is preliminary data.</text>
</comment>
<evidence type="ECO:0000256" key="1">
    <source>
        <dbReference type="ARBA" id="ARBA00009995"/>
    </source>
</evidence>
<keyword evidence="2 5" id="KW-0808">Transferase</keyword>